<evidence type="ECO:0000256" key="6">
    <source>
        <dbReference type="SAM" id="SignalP"/>
    </source>
</evidence>
<name>A0A1I0G8Z9_THASX</name>
<feature type="active site" description="Charge relay system" evidence="4 5">
    <location>
        <position position="293"/>
    </location>
</feature>
<dbReference type="PRINTS" id="PR00723">
    <property type="entry name" value="SUBTILISIN"/>
</dbReference>
<dbReference type="Gene3D" id="2.60.40.3010">
    <property type="match status" value="1"/>
</dbReference>
<feature type="active site" description="Charge relay system" evidence="4 5">
    <location>
        <position position="661"/>
    </location>
</feature>
<dbReference type="InterPro" id="IPR036852">
    <property type="entry name" value="Peptidase_S8/S53_dom_sf"/>
</dbReference>
<evidence type="ECO:0000256" key="5">
    <source>
        <dbReference type="PROSITE-ProRule" id="PRU01240"/>
    </source>
</evidence>
<evidence type="ECO:0000256" key="1">
    <source>
        <dbReference type="ARBA" id="ARBA00022670"/>
    </source>
</evidence>
<evidence type="ECO:0000256" key="4">
    <source>
        <dbReference type="PIRSR" id="PIRSR615500-1"/>
    </source>
</evidence>
<dbReference type="InterPro" id="IPR015500">
    <property type="entry name" value="Peptidase_S8_subtilisin-rel"/>
</dbReference>
<dbReference type="Pfam" id="PF02225">
    <property type="entry name" value="PA"/>
    <property type="match status" value="1"/>
</dbReference>
<dbReference type="InterPro" id="IPR023828">
    <property type="entry name" value="Peptidase_S8_Ser-AS"/>
</dbReference>
<gene>
    <name evidence="9" type="ORF">SAMN05660429_02333</name>
</gene>
<dbReference type="Gene3D" id="3.40.50.200">
    <property type="entry name" value="Peptidase S8/S53 domain"/>
    <property type="match status" value="1"/>
</dbReference>
<evidence type="ECO:0000259" key="8">
    <source>
        <dbReference type="Pfam" id="PF02225"/>
    </source>
</evidence>
<evidence type="ECO:0000313" key="10">
    <source>
        <dbReference type="Proteomes" id="UP000199308"/>
    </source>
</evidence>
<keyword evidence="6" id="KW-0732">Signal</keyword>
<dbReference type="RefSeq" id="WP_093330575.1">
    <property type="nucleotide sequence ID" value="NZ_AP027363.1"/>
</dbReference>
<dbReference type="Pfam" id="PF00082">
    <property type="entry name" value="Peptidase_S8"/>
    <property type="match status" value="1"/>
</dbReference>
<dbReference type="InterPro" id="IPR003137">
    <property type="entry name" value="PA_domain"/>
</dbReference>
<protein>
    <submittedName>
        <fullName evidence="9">PA domain-containing protein</fullName>
    </submittedName>
</protein>
<organism evidence="9 10">
    <name type="scientific">Thalassotalea agarivorans</name>
    <name type="common">Thalassomonas agarivorans</name>
    <dbReference type="NCBI Taxonomy" id="349064"/>
    <lineage>
        <taxon>Bacteria</taxon>
        <taxon>Pseudomonadati</taxon>
        <taxon>Pseudomonadota</taxon>
        <taxon>Gammaproteobacteria</taxon>
        <taxon>Alteromonadales</taxon>
        <taxon>Colwelliaceae</taxon>
        <taxon>Thalassotalea</taxon>
    </lineage>
</organism>
<dbReference type="OrthoDB" id="614750at2"/>
<feature type="domain" description="PA" evidence="8">
    <location>
        <begin position="495"/>
        <end position="573"/>
    </location>
</feature>
<evidence type="ECO:0000256" key="2">
    <source>
        <dbReference type="ARBA" id="ARBA00022801"/>
    </source>
</evidence>
<reference evidence="9 10" key="1">
    <citation type="submission" date="2016-10" db="EMBL/GenBank/DDBJ databases">
        <authorList>
            <person name="de Groot N.N."/>
        </authorList>
    </citation>
    <scope>NUCLEOTIDE SEQUENCE [LARGE SCALE GENOMIC DNA]</scope>
    <source>
        <strain evidence="9 10">DSM 19706</strain>
    </source>
</reference>
<feature type="active site" description="Charge relay system" evidence="4 5">
    <location>
        <position position="203"/>
    </location>
</feature>
<dbReference type="Proteomes" id="UP000199308">
    <property type="component" value="Unassembled WGS sequence"/>
</dbReference>
<feature type="signal peptide" evidence="6">
    <location>
        <begin position="1"/>
        <end position="20"/>
    </location>
</feature>
<dbReference type="PROSITE" id="PS51892">
    <property type="entry name" value="SUBTILASE"/>
    <property type="match status" value="1"/>
</dbReference>
<dbReference type="CDD" id="cd02120">
    <property type="entry name" value="PA_subtilisin_like"/>
    <property type="match status" value="1"/>
</dbReference>
<feature type="domain" description="Peptidase S8/S53" evidence="7">
    <location>
        <begin position="194"/>
        <end position="697"/>
    </location>
</feature>
<dbReference type="PROSITE" id="PS00138">
    <property type="entry name" value="SUBTILASE_SER"/>
    <property type="match status" value="1"/>
</dbReference>
<dbReference type="Gene3D" id="3.50.30.30">
    <property type="match status" value="1"/>
</dbReference>
<keyword evidence="3 5" id="KW-0720">Serine protease</keyword>
<dbReference type="SUPFAM" id="SSF52743">
    <property type="entry name" value="Subtilisin-like"/>
    <property type="match status" value="1"/>
</dbReference>
<dbReference type="InterPro" id="IPR045051">
    <property type="entry name" value="SBT"/>
</dbReference>
<keyword evidence="2 5" id="KW-0378">Hydrolase</keyword>
<accession>A0A1I0G8Z9</accession>
<dbReference type="InterPro" id="IPR000209">
    <property type="entry name" value="Peptidase_S8/S53_dom"/>
</dbReference>
<evidence type="ECO:0000313" key="9">
    <source>
        <dbReference type="EMBL" id="SET66393.1"/>
    </source>
</evidence>
<dbReference type="GO" id="GO:0006508">
    <property type="term" value="P:proteolysis"/>
    <property type="evidence" value="ECO:0007669"/>
    <property type="project" value="UniProtKB-KW"/>
</dbReference>
<evidence type="ECO:0000259" key="7">
    <source>
        <dbReference type="Pfam" id="PF00082"/>
    </source>
</evidence>
<feature type="chain" id="PRO_5011617562" evidence="6">
    <location>
        <begin position="21"/>
        <end position="1386"/>
    </location>
</feature>
<keyword evidence="1 5" id="KW-0645">Protease</keyword>
<evidence type="ECO:0000256" key="3">
    <source>
        <dbReference type="ARBA" id="ARBA00022825"/>
    </source>
</evidence>
<dbReference type="InterPro" id="IPR034197">
    <property type="entry name" value="Peptidases_S8_3"/>
</dbReference>
<dbReference type="PANTHER" id="PTHR10795">
    <property type="entry name" value="PROPROTEIN CONVERTASE SUBTILISIN/KEXIN"/>
    <property type="match status" value="1"/>
</dbReference>
<dbReference type="EMBL" id="FOHK01000011">
    <property type="protein sequence ID" value="SET66393.1"/>
    <property type="molecule type" value="Genomic_DNA"/>
</dbReference>
<proteinExistence type="inferred from homology"/>
<comment type="similarity">
    <text evidence="5">Belongs to the peptidase S8 family.</text>
</comment>
<sequence>MKFKLSTIALALPFATIAMAQAQDVTVGDRAHYGSSQVKAELQSKQAKAAFGEQYFVLLEDAPVSLYQGDIKGLAATNVQASNYKNINQGGKLNLKSAASVAYTQYVHDRQQTAFVNIEKLLQRKVAEQARHHIALNALVLNIDKQEAQAIQKLDGVIGVQKVGWKQLLTDVGPSHVGAPAVWNNETLAGKSMGEGLVIGVLDTGIASYQKRFYSWSGTPTADDFNPAFADIGGDGYDHTNPYGDGVYFGDCLENTMWCNDKLVGVVSFDGLKTTSVSSSDARYGTGQDDQGHGTHVAATAAGNVVHNVPYGFTQLIDPNGYNPWESIQSMFNVTVSGVAPHANIIAYRTCIPNYGCSDSAAIAAIEHAIANNVDVINYSVGGGAQSPWYAADALAFLSAREAGIHVASSAGNAGPGPETVGSPGNSPWLTTVAAFTHGRDYTSDKTAVFSGGNYELEDMLGKAMTAALTEDTEIVYAGDVESEYYQEQLGGEGFCHRYALPWGQLDGKVVVCRRGGAYNGVPMSRVSKSIAAKSKNAAGMILINADDNADNIVADMHEIPTVHLSKSDGDKLLAWLAEGADHKVKILGESEFNNNLEKADIVAGFSSRGPDRIHKDYLVPDLGAPGVDIFASNIGNYMHANGMAAIDKQPGNYMQISGTSMSSPHVAGMYLLMKGAHPDWTPAEMQSALMTTAFTDVKEKVYLFDEEGNVQLDEEGNAKFELVRAKHHFSGSGSARVNRAIEAGLVMNETKAGYMAANPFASPYEQQEIADWHGQPHQMNMPSLSKGECLIACTWTRTFKAAKYGNWTVSFEHFDEGFEISSDKASFALSAGEEIVLNFTATANQALAQEWVDGRVVITADDVNTPVQTLPVTVNFIAGVAPEKVAFKAGRNQDSGPVKGIRTIGTSDMQMTKSGFAKAKTHEFTVARDATNGLVMDSLVEMDATVHAIPLNIQADTKRIVVEVLDTTSPDLDVFVGIDVDLSGDPTGIPNEWDFIRYYSAGPTSAEVIDIVDPINDTYWLLVHNWAEGPALLEENQMVCDEGQEADEGFECAVPPIMDHVKLAVTQVKYDDDSLMVDVPSSVDANEEVNTRVAWNMDMMEGEQYHGVFWLGTTAELPKNVGSVRVDLNRGEDEIQVADPVISGDMVTTEINVIANETGEDREYSFSMPLATGIEVLELLSTEENTASKMLKGAKSAKFEVSGDTVTWTVTREAGAAAVGFTLRKDTSNVVGMADITPVIYSAVHTSDGEEMFANQSGMPVFHYGRPSFSVASSVSNVDAGQQVNLTAAMTDGVIENPMATYTWKQVAGPTVSVTGVGTSSLMFTAPKVSESTVVSFEFVGGNGDKSSLPQTLSVTVEPVASSDGGTIYYLMLLILAGLWRRNRG</sequence>
<keyword evidence="10" id="KW-1185">Reference proteome</keyword>
<dbReference type="GO" id="GO:0004252">
    <property type="term" value="F:serine-type endopeptidase activity"/>
    <property type="evidence" value="ECO:0007669"/>
    <property type="project" value="UniProtKB-UniRule"/>
</dbReference>
<dbReference type="CDD" id="cd04852">
    <property type="entry name" value="Peptidases_S8_3"/>
    <property type="match status" value="1"/>
</dbReference>
<dbReference type="STRING" id="349064.SAMN05660429_02333"/>